<keyword evidence="2" id="KW-1185">Reference proteome</keyword>
<dbReference type="RefSeq" id="WP_119829876.1">
    <property type="nucleotide sequence ID" value="NZ_QYUL01000001.1"/>
</dbReference>
<accession>A0A418W2L3</accession>
<name>A0A418W2L3_9PROT</name>
<reference evidence="1 2" key="1">
    <citation type="submission" date="2018-09" db="EMBL/GenBank/DDBJ databases">
        <authorList>
            <person name="Zhu H."/>
        </authorList>
    </citation>
    <scope>NUCLEOTIDE SEQUENCE [LARGE SCALE GENOMIC DNA]</scope>
    <source>
        <strain evidence="1 2">K2W22B-5</strain>
    </source>
</reference>
<protein>
    <recommendedName>
        <fullName evidence="3">PilZ domain-containing protein</fullName>
    </recommendedName>
</protein>
<evidence type="ECO:0000313" key="2">
    <source>
        <dbReference type="Proteomes" id="UP000283458"/>
    </source>
</evidence>
<dbReference type="OrthoDB" id="7304878at2"/>
<evidence type="ECO:0000313" key="1">
    <source>
        <dbReference type="EMBL" id="RJF84236.1"/>
    </source>
</evidence>
<comment type="caution">
    <text evidence="1">The sequence shown here is derived from an EMBL/GenBank/DDBJ whole genome shotgun (WGS) entry which is preliminary data.</text>
</comment>
<dbReference type="EMBL" id="QYUL01000001">
    <property type="protein sequence ID" value="RJF84236.1"/>
    <property type="molecule type" value="Genomic_DNA"/>
</dbReference>
<dbReference type="Proteomes" id="UP000283458">
    <property type="component" value="Unassembled WGS sequence"/>
</dbReference>
<proteinExistence type="predicted"/>
<evidence type="ECO:0008006" key="3">
    <source>
        <dbReference type="Google" id="ProtNLM"/>
    </source>
</evidence>
<gene>
    <name evidence="1" type="ORF">D3877_06580</name>
</gene>
<organism evidence="1 2">
    <name type="scientific">Azospirillum cavernae</name>
    <dbReference type="NCBI Taxonomy" id="2320860"/>
    <lineage>
        <taxon>Bacteria</taxon>
        <taxon>Pseudomonadati</taxon>
        <taxon>Pseudomonadota</taxon>
        <taxon>Alphaproteobacteria</taxon>
        <taxon>Rhodospirillales</taxon>
        <taxon>Azospirillaceae</taxon>
        <taxon>Azospirillum</taxon>
    </lineage>
</organism>
<sequence length="117" mass="12606">MGLFDFLKVAVKDKKPAKPARMAVSVIEFDGRSFPIAALTTKGFATKAFDGSLIQGQNARVTVRVDDPAGKFSFAATIAVTDTQGGKLVGVWTMLPTEVEDVIRKYAQIRSKQQGGK</sequence>
<dbReference type="AlphaFoldDB" id="A0A418W2L3"/>